<gene>
    <name evidence="3" type="ORF">FB475_1505</name>
</gene>
<keyword evidence="2" id="KW-0472">Membrane</keyword>
<feature type="region of interest" description="Disordered" evidence="1">
    <location>
        <begin position="71"/>
        <end position="127"/>
    </location>
</feature>
<comment type="caution">
    <text evidence="3">The sequence shown here is derived from an EMBL/GenBank/DDBJ whole genome shotgun (WGS) entry which is preliminary data.</text>
</comment>
<accession>A0A542EPV5</accession>
<dbReference type="OrthoDB" id="3817723at2"/>
<feature type="region of interest" description="Disordered" evidence="1">
    <location>
        <begin position="1"/>
        <end position="25"/>
    </location>
</feature>
<evidence type="ECO:0000313" key="3">
    <source>
        <dbReference type="EMBL" id="TQJ17387.1"/>
    </source>
</evidence>
<sequence length="257" mass="26518">MTDDLKDKLEQLVADPPPPSAVPSQAVFTRVRKARRRRAVGAMTLAAAAVVAVAVAVTNVTDIDGRPPVSNTPSVVITPTTTTPTAPRTQSTSTAPSTQVTGAVHTPSSTNTNTPPPATTSNPPALGVHVTLKPTVKGRTVTMKVTLSGASLVPVDDTGKPLSTSGIDFLDLLGGTQYFFGDGQQSGSDAGGVKCVSGSPRTTGHQTYTLMNDGTGTNGTGTHTYPNAGSYTFKYTVKYCSKSGWVPVTKSTQVTIK</sequence>
<evidence type="ECO:0000313" key="4">
    <source>
        <dbReference type="Proteomes" id="UP000316298"/>
    </source>
</evidence>
<dbReference type="RefSeq" id="WP_141853781.1">
    <property type="nucleotide sequence ID" value="NZ_BAAAKA010000012.1"/>
</dbReference>
<evidence type="ECO:0000256" key="1">
    <source>
        <dbReference type="SAM" id="MobiDB-lite"/>
    </source>
</evidence>
<feature type="transmembrane region" description="Helical" evidence="2">
    <location>
        <begin position="39"/>
        <end position="57"/>
    </location>
</feature>
<keyword evidence="4" id="KW-1185">Reference proteome</keyword>
<dbReference type="Proteomes" id="UP000316298">
    <property type="component" value="Unassembled WGS sequence"/>
</dbReference>
<protein>
    <submittedName>
        <fullName evidence="3">Uncharacterized protein</fullName>
    </submittedName>
</protein>
<evidence type="ECO:0000256" key="2">
    <source>
        <dbReference type="SAM" id="Phobius"/>
    </source>
</evidence>
<keyword evidence="2" id="KW-0812">Transmembrane</keyword>
<dbReference type="EMBL" id="VFMM01000001">
    <property type="protein sequence ID" value="TQJ17387.1"/>
    <property type="molecule type" value="Genomic_DNA"/>
</dbReference>
<reference evidence="3 4" key="1">
    <citation type="submission" date="2019-06" db="EMBL/GenBank/DDBJ databases">
        <title>Sequencing the genomes of 1000 actinobacteria strains.</title>
        <authorList>
            <person name="Klenk H.-P."/>
        </authorList>
    </citation>
    <scope>NUCLEOTIDE SEQUENCE [LARGE SCALE GENOMIC DNA]</scope>
    <source>
        <strain evidence="3 4">DSM 17305</strain>
    </source>
</reference>
<proteinExistence type="predicted"/>
<dbReference type="AlphaFoldDB" id="A0A542EPV5"/>
<organism evidence="3 4">
    <name type="scientific">Kribbella jejuensis</name>
    <dbReference type="NCBI Taxonomy" id="236068"/>
    <lineage>
        <taxon>Bacteria</taxon>
        <taxon>Bacillati</taxon>
        <taxon>Actinomycetota</taxon>
        <taxon>Actinomycetes</taxon>
        <taxon>Propionibacteriales</taxon>
        <taxon>Kribbellaceae</taxon>
        <taxon>Kribbella</taxon>
    </lineage>
</organism>
<keyword evidence="2" id="KW-1133">Transmembrane helix</keyword>
<name>A0A542EPV5_9ACTN</name>
<feature type="compositionally biased region" description="Basic and acidic residues" evidence="1">
    <location>
        <begin position="1"/>
        <end position="10"/>
    </location>
</feature>
<feature type="compositionally biased region" description="Low complexity" evidence="1">
    <location>
        <begin position="71"/>
        <end position="125"/>
    </location>
</feature>